<keyword evidence="1 7" id="KW-0732">Signal</keyword>
<dbReference type="GO" id="GO:0005886">
    <property type="term" value="C:plasma membrane"/>
    <property type="evidence" value="ECO:0007669"/>
    <property type="project" value="TreeGrafter"/>
</dbReference>
<dbReference type="InterPro" id="IPR003598">
    <property type="entry name" value="Ig_sub2"/>
</dbReference>
<protein>
    <recommendedName>
        <fullName evidence="8">Ig-like domain-containing protein</fullName>
    </recommendedName>
</protein>
<dbReference type="CDD" id="cd05740">
    <property type="entry name" value="IgI_hCEACAM_2_4_6_like"/>
    <property type="match status" value="2"/>
</dbReference>
<proteinExistence type="inferred from homology"/>
<dbReference type="GO" id="GO:0007165">
    <property type="term" value="P:signal transduction"/>
    <property type="evidence" value="ECO:0007669"/>
    <property type="project" value="TreeGrafter"/>
</dbReference>
<evidence type="ECO:0000256" key="5">
    <source>
        <dbReference type="ARBA" id="ARBA00023319"/>
    </source>
</evidence>
<reference evidence="9" key="3">
    <citation type="submission" date="2025-09" db="UniProtKB">
        <authorList>
            <consortium name="Ensembl"/>
        </authorList>
    </citation>
    <scope>IDENTIFICATION</scope>
</reference>
<dbReference type="CDD" id="cd05774">
    <property type="entry name" value="IgV_CEACAM_D1"/>
    <property type="match status" value="1"/>
</dbReference>
<evidence type="ECO:0000256" key="2">
    <source>
        <dbReference type="ARBA" id="ARBA00022737"/>
    </source>
</evidence>
<dbReference type="FunFam" id="2.60.40.10:FF:000517">
    <property type="entry name" value="Carcinoembryonic antigen-related cell adhesion molecule 1"/>
    <property type="match status" value="2"/>
</dbReference>
<gene>
    <name evidence="9" type="primary">LOC105869449</name>
</gene>
<keyword evidence="2" id="KW-0677">Repeat</keyword>
<dbReference type="FunFam" id="2.60.40.10:FF:000340">
    <property type="entry name" value="Carcinoembryonic antigen-related cell adhesion molecule 1"/>
    <property type="match status" value="1"/>
</dbReference>
<organism evidence="9 10">
    <name type="scientific">Microcebus murinus</name>
    <name type="common">Gray mouse lemur</name>
    <name type="synonym">Lemur murinus</name>
    <dbReference type="NCBI Taxonomy" id="30608"/>
    <lineage>
        <taxon>Eukaryota</taxon>
        <taxon>Metazoa</taxon>
        <taxon>Chordata</taxon>
        <taxon>Craniata</taxon>
        <taxon>Vertebrata</taxon>
        <taxon>Euteleostomi</taxon>
        <taxon>Mammalia</taxon>
        <taxon>Eutheria</taxon>
        <taxon>Euarchontoglires</taxon>
        <taxon>Primates</taxon>
        <taxon>Strepsirrhini</taxon>
        <taxon>Lemuriformes</taxon>
        <taxon>Cheirogaleidae</taxon>
        <taxon>Microcebus</taxon>
    </lineage>
</organism>
<accession>A0A8C5V2R8</accession>
<dbReference type="AlphaFoldDB" id="A0A8C5V2R8"/>
<evidence type="ECO:0000313" key="10">
    <source>
        <dbReference type="Proteomes" id="UP000694394"/>
    </source>
</evidence>
<evidence type="ECO:0000256" key="3">
    <source>
        <dbReference type="ARBA" id="ARBA00023157"/>
    </source>
</evidence>
<evidence type="ECO:0000313" key="9">
    <source>
        <dbReference type="Ensembl" id="ENSMICP00000013994.3"/>
    </source>
</evidence>
<dbReference type="Ensembl" id="ENSMICT00000015350.3">
    <property type="protein sequence ID" value="ENSMICP00000013994.3"/>
    <property type="gene ID" value="ENSMICG00000015362.3"/>
</dbReference>
<dbReference type="PANTHER" id="PTHR44427">
    <property type="entry name" value="CARCINOEMBRYONIC ANTIGEN-RELATED CELL ADHESION MOLECULE 19"/>
    <property type="match status" value="1"/>
</dbReference>
<dbReference type="Pfam" id="PF07686">
    <property type="entry name" value="V-set"/>
    <property type="match status" value="1"/>
</dbReference>
<dbReference type="InterPro" id="IPR050831">
    <property type="entry name" value="CEA_cell_adhesion"/>
</dbReference>
<evidence type="ECO:0000259" key="8">
    <source>
        <dbReference type="PROSITE" id="PS50835"/>
    </source>
</evidence>
<feature type="domain" description="Ig-like" evidence="8">
    <location>
        <begin position="470"/>
        <end position="557"/>
    </location>
</feature>
<evidence type="ECO:0000256" key="7">
    <source>
        <dbReference type="SAM" id="SignalP"/>
    </source>
</evidence>
<dbReference type="InterPro" id="IPR036179">
    <property type="entry name" value="Ig-like_dom_sf"/>
</dbReference>
<dbReference type="GO" id="GO:0002682">
    <property type="term" value="P:regulation of immune system process"/>
    <property type="evidence" value="ECO:0007669"/>
    <property type="project" value="TreeGrafter"/>
</dbReference>
<dbReference type="FunFam" id="2.60.40.10:FF:000244">
    <property type="entry name" value="carcinoembryonic antigen-related cell adhesion molecule 16"/>
    <property type="match status" value="3"/>
</dbReference>
<keyword evidence="3" id="KW-1015">Disulfide bond</keyword>
<comment type="similarity">
    <text evidence="6">Belongs to the immunoglobulin superfamily. CEA family.</text>
</comment>
<dbReference type="SMART" id="SM00409">
    <property type="entry name" value="IG"/>
    <property type="match status" value="6"/>
</dbReference>
<dbReference type="PANTHER" id="PTHR44427:SF1">
    <property type="entry name" value="CARCINOEMBRYONIC ANTIGEN-RELATED CELL ADHESION MOLECULE 1"/>
    <property type="match status" value="1"/>
</dbReference>
<sequence length="646" mass="70788">MEPPLGSPSRRRVPWQGLLLTVSLLTFWNPPAAAQLSVESVPLNAVEGKHVLLLAHNVPQDTTGYSWYKGDTVGSSYRIVSYVIDIQESITGPAYSGRETIYPNGSLLFQNVTLKDTGYYMLQIIRKNFDNKEVTGQLRVYSELPKPSITSNSSSPVEDEDSVALTCEPETQNTTYLWWKDGQRLQDSDRLVMSLDNRTLILIFITRNDTGSYQCGNWNPVSGSRSDPVTLNVLYGPDVPTISPPDSYYPLGANLHLSCHAASNPPAQYSWLINGSLQIPTQELFVPSVTMSHSGSYACVAHNSATGRNSTTVKNITVLEPQPVAQPSIHASSSTVTEDKDSVVLTCLTNDTGISIRWIFNNQSLQVTERMQLSQDNISLSINPVERGHAGGYQCEVSNPVSHCRSDIFRLTVELDPSGTSHMPAVSCWILPGASRSLLCQGSLCTHSWHPPWGSTQGNLLSVICTAELPKPSITSNSSSPVEDEDSVALTCEPETQDTTYLWWKDGQRLQDNDRLVMSLDNRTLILLNITRNDTGSYQCENRNPVSGSRSDPVNLNVLYGPDVPTISPPDSYYPPGANLHLTCHAASNPPAQYSWLINGSLQPPTQELFVPNVTVNNSGSYACVAHNFATGRNRTTVKNITVSGK</sequence>
<evidence type="ECO:0000256" key="1">
    <source>
        <dbReference type="ARBA" id="ARBA00022729"/>
    </source>
</evidence>
<dbReference type="InterPro" id="IPR013783">
    <property type="entry name" value="Ig-like_fold"/>
</dbReference>
<dbReference type="GO" id="GO:1990782">
    <property type="term" value="F:protein tyrosine kinase binding"/>
    <property type="evidence" value="ECO:0007669"/>
    <property type="project" value="TreeGrafter"/>
</dbReference>
<feature type="domain" description="Ig-like" evidence="8">
    <location>
        <begin position="237"/>
        <end position="317"/>
    </location>
</feature>
<dbReference type="CDD" id="cd20948">
    <property type="entry name" value="IgC2_CEACAM5-like"/>
    <property type="match status" value="2"/>
</dbReference>
<keyword evidence="4" id="KW-0325">Glycoprotein</keyword>
<dbReference type="PROSITE" id="PS50835">
    <property type="entry name" value="IG_LIKE"/>
    <property type="match status" value="5"/>
</dbReference>
<keyword evidence="5" id="KW-0393">Immunoglobulin domain</keyword>
<dbReference type="InterPro" id="IPR003599">
    <property type="entry name" value="Ig_sub"/>
</dbReference>
<dbReference type="GeneTree" id="ENSGT01100000263479"/>
<dbReference type="Pfam" id="PF13927">
    <property type="entry name" value="Ig_3"/>
    <property type="match status" value="3"/>
</dbReference>
<feature type="signal peptide" evidence="7">
    <location>
        <begin position="1"/>
        <end position="34"/>
    </location>
</feature>
<dbReference type="InterPro" id="IPR007110">
    <property type="entry name" value="Ig-like_dom"/>
</dbReference>
<dbReference type="Gene3D" id="2.60.40.10">
    <property type="entry name" value="Immunoglobulins"/>
    <property type="match status" value="6"/>
</dbReference>
<dbReference type="EMBL" id="ABDC03026712">
    <property type="status" value="NOT_ANNOTATED_CDS"/>
    <property type="molecule type" value="Genomic_DNA"/>
</dbReference>
<feature type="domain" description="Ig-like" evidence="8">
    <location>
        <begin position="145"/>
        <end position="232"/>
    </location>
</feature>
<reference evidence="9" key="2">
    <citation type="submission" date="2025-08" db="UniProtKB">
        <authorList>
            <consortium name="Ensembl"/>
        </authorList>
    </citation>
    <scope>IDENTIFICATION</scope>
</reference>
<dbReference type="Proteomes" id="UP000694394">
    <property type="component" value="Chromosome 22"/>
</dbReference>
<dbReference type="SUPFAM" id="SSF48726">
    <property type="entry name" value="Immunoglobulin"/>
    <property type="match status" value="6"/>
</dbReference>
<evidence type="ECO:0000256" key="6">
    <source>
        <dbReference type="ARBA" id="ARBA00038222"/>
    </source>
</evidence>
<reference evidence="9" key="1">
    <citation type="submission" date="2016-12" db="EMBL/GenBank/DDBJ databases">
        <title>Mouse lemur reference genome and diversity panel.</title>
        <authorList>
            <person name="Harris R."/>
            <person name="Larsen P."/>
            <person name="Liu Y."/>
            <person name="Hughes D.S."/>
            <person name="Murali S."/>
            <person name="Raveendran M."/>
            <person name="Korchina V."/>
            <person name="Wang M."/>
            <person name="Jhangiani S."/>
            <person name="Bandaranaike D."/>
            <person name="Bellair M."/>
            <person name="Blankenburg K."/>
            <person name="Chao H."/>
            <person name="Dahdouli M."/>
            <person name="Dinh H."/>
            <person name="Doddapaneni H."/>
            <person name="English A."/>
            <person name="Firestine M."/>
            <person name="Gnanaolivu R."/>
            <person name="Gross S."/>
            <person name="Hernandez B."/>
            <person name="Javaid M."/>
            <person name="Jayaseelan J."/>
            <person name="Jones J."/>
            <person name="Khan Z."/>
            <person name="Kovar C."/>
            <person name="Kurapati P."/>
            <person name="Le B."/>
            <person name="Lee S."/>
            <person name="Li M."/>
            <person name="Mathew T."/>
            <person name="Narasimhan A."/>
            <person name="Ngo D."/>
            <person name="Nguyen L."/>
            <person name="Okwuonu G."/>
            <person name="Ongeri F."/>
            <person name="Osuji N."/>
            <person name="Pu L.-L."/>
            <person name="Puazo M."/>
            <person name="Quiroz J."/>
            <person name="Raj R."/>
            <person name="Rajbhandari K."/>
            <person name="Reid J.G."/>
            <person name="Santibanez J."/>
            <person name="Sexton D."/>
            <person name="Skinner E."/>
            <person name="Vee V."/>
            <person name="Weissenberger G."/>
            <person name="Wu Y."/>
            <person name="Xin Y."/>
            <person name="Han Y."/>
            <person name="Campbell C."/>
            <person name="Brown A."/>
            <person name="Sullivan B."/>
            <person name="Shelton J."/>
            <person name="Brown S."/>
            <person name="Dudchenko O."/>
            <person name="Machol I."/>
            <person name="Durand N."/>
            <person name="Shamim M."/>
            <person name="Lieberman A."/>
            <person name="Muzny D.M."/>
            <person name="Richards S."/>
            <person name="Yoder A."/>
            <person name="Worley K.C."/>
            <person name="Rogers J."/>
            <person name="Gibbs R.A."/>
        </authorList>
    </citation>
    <scope>NUCLEOTIDE SEQUENCE [LARGE SCALE GENOMIC DNA]</scope>
</reference>
<keyword evidence="10" id="KW-1185">Reference proteome</keyword>
<evidence type="ECO:0000256" key="4">
    <source>
        <dbReference type="ARBA" id="ARBA00023180"/>
    </source>
</evidence>
<dbReference type="Pfam" id="PF13895">
    <property type="entry name" value="Ig_2"/>
    <property type="match status" value="2"/>
</dbReference>
<dbReference type="GO" id="GO:0009986">
    <property type="term" value="C:cell surface"/>
    <property type="evidence" value="ECO:0007669"/>
    <property type="project" value="TreeGrafter"/>
</dbReference>
<feature type="domain" description="Ig-like" evidence="8">
    <location>
        <begin position="562"/>
        <end position="642"/>
    </location>
</feature>
<name>A0A8C5V2R8_MICMU</name>
<feature type="domain" description="Ig-like" evidence="8">
    <location>
        <begin position="321"/>
        <end position="412"/>
    </location>
</feature>
<dbReference type="InterPro" id="IPR013106">
    <property type="entry name" value="Ig_V-set"/>
</dbReference>
<feature type="chain" id="PRO_5034798866" description="Ig-like domain-containing protein" evidence="7">
    <location>
        <begin position="35"/>
        <end position="646"/>
    </location>
</feature>
<dbReference type="SMART" id="SM00408">
    <property type="entry name" value="IGc2"/>
    <property type="match status" value="5"/>
</dbReference>